<keyword evidence="3" id="KW-0378">Hydrolase</keyword>
<dbReference type="InterPro" id="IPR012340">
    <property type="entry name" value="NA-bd_OB-fold"/>
</dbReference>
<accession>A0ABW1T3R4</accession>
<dbReference type="SUPFAM" id="SSF50249">
    <property type="entry name" value="Nucleic acid-binding proteins"/>
    <property type="match status" value="1"/>
</dbReference>
<gene>
    <name evidence="3" type="ORF">ACFQGU_13670</name>
</gene>
<proteinExistence type="predicted"/>
<dbReference type="PANTHER" id="PTHR23355">
    <property type="entry name" value="RIBONUCLEASE"/>
    <property type="match status" value="1"/>
</dbReference>
<dbReference type="EC" id="3.1.13.-" evidence="3"/>
<protein>
    <submittedName>
        <fullName evidence="3">Ribonuclease catalytic domain-containing protein</fullName>
        <ecNumber evidence="3">3.1.13.-</ecNumber>
    </submittedName>
</protein>
<comment type="caution">
    <text evidence="3">The sequence shown here is derived from an EMBL/GenBank/DDBJ whole genome shotgun (WGS) entry which is preliminary data.</text>
</comment>
<dbReference type="InterPro" id="IPR001900">
    <property type="entry name" value="RNase_II/R"/>
</dbReference>
<dbReference type="PANTHER" id="PTHR23355:SF42">
    <property type="entry name" value="RIBONUCLEASE II, CHLOROPLASTIC_MITOCHONDRIAL"/>
    <property type="match status" value="1"/>
</dbReference>
<dbReference type="GO" id="GO:0016787">
    <property type="term" value="F:hydrolase activity"/>
    <property type="evidence" value="ECO:0007669"/>
    <property type="project" value="UniProtKB-KW"/>
</dbReference>
<evidence type="ECO:0000313" key="4">
    <source>
        <dbReference type="Proteomes" id="UP001596138"/>
    </source>
</evidence>
<feature type="domain" description="RNB" evidence="2">
    <location>
        <begin position="59"/>
        <end position="380"/>
    </location>
</feature>
<feature type="region of interest" description="Disordered" evidence="1">
    <location>
        <begin position="43"/>
        <end position="62"/>
    </location>
</feature>
<dbReference type="Pfam" id="PF18614">
    <property type="entry name" value="RNase_II_C_S1"/>
    <property type="match status" value="1"/>
</dbReference>
<dbReference type="Proteomes" id="UP001596138">
    <property type="component" value="Unassembled WGS sequence"/>
</dbReference>
<dbReference type="RefSeq" id="WP_386767565.1">
    <property type="nucleotide sequence ID" value="NZ_JBHSTI010000008.1"/>
</dbReference>
<evidence type="ECO:0000259" key="2">
    <source>
        <dbReference type="SMART" id="SM00955"/>
    </source>
</evidence>
<evidence type="ECO:0000313" key="3">
    <source>
        <dbReference type="EMBL" id="MFC6238932.1"/>
    </source>
</evidence>
<keyword evidence="4" id="KW-1185">Reference proteome</keyword>
<dbReference type="InterPro" id="IPR040596">
    <property type="entry name" value="RNase_II_C_S1"/>
</dbReference>
<dbReference type="SMART" id="SM00955">
    <property type="entry name" value="RNB"/>
    <property type="match status" value="1"/>
</dbReference>
<organism evidence="3 4">
    <name type="scientific">Longivirga aurantiaca</name>
    <dbReference type="NCBI Taxonomy" id="1837743"/>
    <lineage>
        <taxon>Bacteria</taxon>
        <taxon>Bacillati</taxon>
        <taxon>Actinomycetota</taxon>
        <taxon>Actinomycetes</taxon>
        <taxon>Sporichthyales</taxon>
        <taxon>Sporichthyaceae</taxon>
        <taxon>Longivirga</taxon>
    </lineage>
</organism>
<evidence type="ECO:0000256" key="1">
    <source>
        <dbReference type="SAM" id="MobiDB-lite"/>
    </source>
</evidence>
<dbReference type="InterPro" id="IPR050180">
    <property type="entry name" value="RNR_Ribonuclease"/>
</dbReference>
<sequence length="491" mass="53507">MTRRWLRAQTRQGDVLRAGFAAVREEQGVPASFPDDVLAEAQAVAAAPQPPQPPEGDQRRDATGIPFVTIDPAGSTDLDQAVWIERRGSGYRVHYAIADVASFVRPGGAIDREAHARGVTFYSPDLRTSLHPPVLSEGAASLLPGVDRAAVLWRIDLDSAGLPVEVDVERALVRSRAKLAYAEVQKGLDTGEADESLVLLREVGRLRQGLEVERGGIDVRVPDQEIEADGPGFRLAMRAPHPVEGWNAQISLLTGMSAARIMLDAGVGIVRTMPPPPPDDYERLRRTAEGLGIDWPRDVSYAELVRHLDPRPPAHAAFLNLVTILLRSAGYTVVDREADDDAPDVLRHAAVAAPYAHVTAPLRRLVDRYGAECCLAVAAGREVPQWVLDGLPALPDEMRLADQRARALDRACVDLVEAVILEQHVGEEYQAVVVDERREYDVVQLHWPAVRTHVAGGGLGLGRRVRLRLASVDTSRRQVRFVPAEPDAATG</sequence>
<reference evidence="4" key="1">
    <citation type="journal article" date="2019" name="Int. J. Syst. Evol. Microbiol.">
        <title>The Global Catalogue of Microorganisms (GCM) 10K type strain sequencing project: providing services to taxonomists for standard genome sequencing and annotation.</title>
        <authorList>
            <consortium name="The Broad Institute Genomics Platform"/>
            <consortium name="The Broad Institute Genome Sequencing Center for Infectious Disease"/>
            <person name="Wu L."/>
            <person name="Ma J."/>
        </authorList>
    </citation>
    <scope>NUCLEOTIDE SEQUENCE [LARGE SCALE GENOMIC DNA]</scope>
    <source>
        <strain evidence="4">CGMCC 4.7317</strain>
    </source>
</reference>
<dbReference type="EMBL" id="JBHSTI010000008">
    <property type="protein sequence ID" value="MFC6238932.1"/>
    <property type="molecule type" value="Genomic_DNA"/>
</dbReference>
<name>A0ABW1T3R4_9ACTN</name>
<dbReference type="Pfam" id="PF00773">
    <property type="entry name" value="RNB"/>
    <property type="match status" value="1"/>
</dbReference>